<comment type="function">
    <text evidence="11">Acts as a transcriptional regulator. Probably redox-responsive. The apo- but not holo-form probably binds DNA.</text>
</comment>
<comment type="cofactor">
    <cofactor evidence="11">
        <name>[4Fe-4S] cluster</name>
        <dbReference type="ChEBI" id="CHEBI:49883"/>
    </cofactor>
    <text evidence="11">Binds 1 [4Fe-4S] cluster per subunit. Following nitrosylation of the [4Fe-4S] cluster binds 1 [4Fe-8(NO)] cluster per subunit.</text>
</comment>
<dbReference type="GO" id="GO:0051539">
    <property type="term" value="F:4 iron, 4 sulfur cluster binding"/>
    <property type="evidence" value="ECO:0007669"/>
    <property type="project" value="UniProtKB-UniRule"/>
</dbReference>
<feature type="domain" description="4Fe-4S Wbl-type" evidence="13">
    <location>
        <begin position="8"/>
        <end position="70"/>
    </location>
</feature>
<evidence type="ECO:0000256" key="5">
    <source>
        <dbReference type="ARBA" id="ARBA00023004"/>
    </source>
</evidence>
<evidence type="ECO:0000256" key="6">
    <source>
        <dbReference type="ARBA" id="ARBA00023014"/>
    </source>
</evidence>
<comment type="subcellular location">
    <subcellularLocation>
        <location evidence="1 11">Cytoplasm</location>
    </subcellularLocation>
</comment>
<sequence>MEWWRSAACVGVDPELFFPVGPTGPGAEQYVRAKQVCARCPVSEECLEWALTTGTEAGVWGGLAEDERRRLQRRRRRADRRERGASQISSRERGSAQSTVSSVASSSSHEPVNFATPSSSSTRTTSS</sequence>
<comment type="similarity">
    <text evidence="2 11">Belongs to the WhiB family.</text>
</comment>
<evidence type="ECO:0000256" key="12">
    <source>
        <dbReference type="SAM" id="MobiDB-lite"/>
    </source>
</evidence>
<keyword evidence="10 11" id="KW-0804">Transcription</keyword>
<feature type="binding site" evidence="11">
    <location>
        <position position="40"/>
    </location>
    <ligand>
        <name>[4Fe-4S] cluster</name>
        <dbReference type="ChEBI" id="CHEBI:49883"/>
    </ligand>
</feature>
<dbReference type="GO" id="GO:0047134">
    <property type="term" value="F:protein-disulfide reductase [NAD(P)H] activity"/>
    <property type="evidence" value="ECO:0007669"/>
    <property type="project" value="TreeGrafter"/>
</dbReference>
<evidence type="ECO:0000256" key="3">
    <source>
        <dbReference type="ARBA" id="ARBA00022485"/>
    </source>
</evidence>
<comment type="PTM">
    <text evidence="11">The Fe-S cluster can be nitrosylated by nitric oxide (NO).</text>
</comment>
<dbReference type="GO" id="GO:0003677">
    <property type="term" value="F:DNA binding"/>
    <property type="evidence" value="ECO:0007669"/>
    <property type="project" value="UniProtKB-UniRule"/>
</dbReference>
<evidence type="ECO:0000256" key="4">
    <source>
        <dbReference type="ARBA" id="ARBA00022723"/>
    </source>
</evidence>
<dbReference type="AlphaFoldDB" id="A0A6G4U4A3"/>
<reference evidence="14 15" key="1">
    <citation type="submission" date="2020-02" db="EMBL/GenBank/DDBJ databases">
        <title>Whole-genome analyses of novel actinobacteria.</title>
        <authorList>
            <person name="Sahin N."/>
        </authorList>
    </citation>
    <scope>NUCLEOTIDE SEQUENCE [LARGE SCALE GENOMIC DNA]</scope>
    <source>
        <strain evidence="14 15">A7024</strain>
    </source>
</reference>
<accession>A0A6G4U4A3</accession>
<feature type="binding site" evidence="11">
    <location>
        <position position="46"/>
    </location>
    <ligand>
        <name>[4Fe-4S] cluster</name>
        <dbReference type="ChEBI" id="CHEBI:49883"/>
    </ligand>
</feature>
<feature type="compositionally biased region" description="Low complexity" evidence="12">
    <location>
        <begin position="116"/>
        <end position="127"/>
    </location>
</feature>
<dbReference type="InterPro" id="IPR034768">
    <property type="entry name" value="4FE4S_WBL"/>
</dbReference>
<evidence type="ECO:0000256" key="11">
    <source>
        <dbReference type="HAMAP-Rule" id="MF_01479"/>
    </source>
</evidence>
<evidence type="ECO:0000313" key="14">
    <source>
        <dbReference type="EMBL" id="NGN66117.1"/>
    </source>
</evidence>
<organism evidence="14 15">
    <name type="scientific">Streptomyces coryli</name>
    <dbReference type="NCBI Taxonomy" id="1128680"/>
    <lineage>
        <taxon>Bacteria</taxon>
        <taxon>Bacillati</taxon>
        <taxon>Actinomycetota</taxon>
        <taxon>Actinomycetes</taxon>
        <taxon>Kitasatosporales</taxon>
        <taxon>Streptomycetaceae</taxon>
        <taxon>Streptomyces</taxon>
    </lineage>
</organism>
<comment type="PTM">
    <text evidence="11">Upon Fe-S cluster removal intramolecular disulfide bonds are formed.</text>
</comment>
<keyword evidence="6 11" id="KW-0411">Iron-sulfur</keyword>
<dbReference type="HAMAP" id="MF_01479">
    <property type="entry name" value="WhiB"/>
    <property type="match status" value="1"/>
</dbReference>
<evidence type="ECO:0000256" key="10">
    <source>
        <dbReference type="ARBA" id="ARBA00023163"/>
    </source>
</evidence>
<feature type="binding site" evidence="11">
    <location>
        <position position="9"/>
    </location>
    <ligand>
        <name>[4Fe-4S] cluster</name>
        <dbReference type="ChEBI" id="CHEBI:49883"/>
    </ligand>
</feature>
<keyword evidence="11" id="KW-0963">Cytoplasm</keyword>
<dbReference type="Pfam" id="PF02467">
    <property type="entry name" value="Whib"/>
    <property type="match status" value="1"/>
</dbReference>
<keyword evidence="4 11" id="KW-0479">Metal-binding</keyword>
<comment type="caution">
    <text evidence="14">The sequence shown here is derived from an EMBL/GenBank/DDBJ whole genome shotgun (WGS) entry which is preliminary data.</text>
</comment>
<dbReference type="EMBL" id="JAAKZV010000084">
    <property type="protein sequence ID" value="NGN66117.1"/>
    <property type="molecule type" value="Genomic_DNA"/>
</dbReference>
<evidence type="ECO:0000256" key="9">
    <source>
        <dbReference type="ARBA" id="ARBA00023157"/>
    </source>
</evidence>
<feature type="compositionally biased region" description="Low complexity" evidence="12">
    <location>
        <begin position="95"/>
        <end position="108"/>
    </location>
</feature>
<feature type="compositionally biased region" description="Basic and acidic residues" evidence="12">
    <location>
        <begin position="79"/>
        <end position="94"/>
    </location>
</feature>
<keyword evidence="5 11" id="KW-0408">Iron</keyword>
<keyword evidence="9 11" id="KW-1015">Disulfide bond</keyword>
<evidence type="ECO:0000313" key="15">
    <source>
        <dbReference type="Proteomes" id="UP000481583"/>
    </source>
</evidence>
<dbReference type="GO" id="GO:0046872">
    <property type="term" value="F:metal ion binding"/>
    <property type="evidence" value="ECO:0007669"/>
    <property type="project" value="UniProtKB-KW"/>
</dbReference>
<proteinExistence type="inferred from homology"/>
<evidence type="ECO:0000256" key="2">
    <source>
        <dbReference type="ARBA" id="ARBA00006597"/>
    </source>
</evidence>
<dbReference type="PANTHER" id="PTHR38839:SF6">
    <property type="entry name" value="TRANSCRIPTIONAL REGULATOR WHIB1"/>
    <property type="match status" value="1"/>
</dbReference>
<dbReference type="PROSITE" id="PS51674">
    <property type="entry name" value="4FE4S_WBL"/>
    <property type="match status" value="1"/>
</dbReference>
<dbReference type="Proteomes" id="UP000481583">
    <property type="component" value="Unassembled WGS sequence"/>
</dbReference>
<feature type="region of interest" description="Disordered" evidence="12">
    <location>
        <begin position="60"/>
        <end position="127"/>
    </location>
</feature>
<evidence type="ECO:0000256" key="8">
    <source>
        <dbReference type="ARBA" id="ARBA00023125"/>
    </source>
</evidence>
<keyword evidence="15" id="KW-1185">Reference proteome</keyword>
<gene>
    <name evidence="11" type="primary">whiB</name>
    <name evidence="14" type="ORF">G5C51_19740</name>
</gene>
<dbReference type="InterPro" id="IPR003482">
    <property type="entry name" value="Whib"/>
</dbReference>
<dbReference type="GO" id="GO:0045454">
    <property type="term" value="P:cell redox homeostasis"/>
    <property type="evidence" value="ECO:0007669"/>
    <property type="project" value="TreeGrafter"/>
</dbReference>
<dbReference type="PANTHER" id="PTHR38839">
    <property type="entry name" value="TRANSCRIPTIONAL REGULATOR WHID-RELATED"/>
    <property type="match status" value="1"/>
</dbReference>
<evidence type="ECO:0000256" key="7">
    <source>
        <dbReference type="ARBA" id="ARBA00023015"/>
    </source>
</evidence>
<name>A0A6G4U4A3_9ACTN</name>
<keyword evidence="8 11" id="KW-0238">DNA-binding</keyword>
<evidence type="ECO:0000256" key="1">
    <source>
        <dbReference type="ARBA" id="ARBA00004496"/>
    </source>
</evidence>
<evidence type="ECO:0000259" key="13">
    <source>
        <dbReference type="PROSITE" id="PS51674"/>
    </source>
</evidence>
<dbReference type="GO" id="GO:0035731">
    <property type="term" value="F:dinitrosyl-iron complex binding"/>
    <property type="evidence" value="ECO:0007669"/>
    <property type="project" value="UniProtKB-UniRule"/>
</dbReference>
<keyword evidence="3 11" id="KW-0004">4Fe-4S</keyword>
<dbReference type="GO" id="GO:0005737">
    <property type="term" value="C:cytoplasm"/>
    <property type="evidence" value="ECO:0007669"/>
    <property type="project" value="UniProtKB-SubCell"/>
</dbReference>
<feature type="binding site" evidence="11">
    <location>
        <position position="37"/>
    </location>
    <ligand>
        <name>[4Fe-4S] cluster</name>
        <dbReference type="ChEBI" id="CHEBI:49883"/>
    </ligand>
</feature>
<dbReference type="GO" id="GO:0045892">
    <property type="term" value="P:negative regulation of DNA-templated transcription"/>
    <property type="evidence" value="ECO:0007669"/>
    <property type="project" value="TreeGrafter"/>
</dbReference>
<protein>
    <recommendedName>
        <fullName evidence="11">Transcriptional regulator WhiB</fullName>
    </recommendedName>
</protein>
<keyword evidence="7 11" id="KW-0805">Transcription regulation</keyword>